<evidence type="ECO:0000313" key="13">
    <source>
        <dbReference type="Proteomes" id="UP000824782"/>
    </source>
</evidence>
<reference evidence="12" key="1">
    <citation type="thesis" date="2020" institute="ProQuest LLC" country="789 East Eisenhower Parkway, Ann Arbor, MI, USA">
        <title>Comparative Genomics and Chromosome Evolution.</title>
        <authorList>
            <person name="Mudd A.B."/>
        </authorList>
    </citation>
    <scope>NUCLEOTIDE SEQUENCE</scope>
    <source>
        <strain evidence="12">237g6f4</strain>
        <tissue evidence="12">Blood</tissue>
    </source>
</reference>
<keyword evidence="6" id="KW-0378">Hydrolase</keyword>
<keyword evidence="5" id="KW-0547">Nucleotide-binding</keyword>
<keyword evidence="7" id="KW-0347">Helicase</keyword>
<dbReference type="Pfam" id="PF21010">
    <property type="entry name" value="HA2_C"/>
    <property type="match status" value="1"/>
</dbReference>
<dbReference type="PROSITE" id="PS51194">
    <property type="entry name" value="HELICASE_CTER"/>
    <property type="match status" value="1"/>
</dbReference>
<name>A0AAV6YGL3_ENGPU</name>
<dbReference type="GO" id="GO:0005634">
    <property type="term" value="C:nucleus"/>
    <property type="evidence" value="ECO:0007669"/>
    <property type="project" value="TreeGrafter"/>
</dbReference>
<evidence type="ECO:0000256" key="8">
    <source>
        <dbReference type="ARBA" id="ARBA00022840"/>
    </source>
</evidence>
<dbReference type="PANTHER" id="PTHR18934">
    <property type="entry name" value="ATP-DEPENDENT RNA HELICASE"/>
    <property type="match status" value="1"/>
</dbReference>
<dbReference type="GO" id="GO:0016787">
    <property type="term" value="F:hydrolase activity"/>
    <property type="evidence" value="ECO:0007669"/>
    <property type="project" value="UniProtKB-KW"/>
</dbReference>
<dbReference type="SMART" id="SM00490">
    <property type="entry name" value="HELICc"/>
    <property type="match status" value="1"/>
</dbReference>
<dbReference type="Pfam" id="PF00271">
    <property type="entry name" value="Helicase_C"/>
    <property type="match status" value="1"/>
</dbReference>
<organism evidence="12 13">
    <name type="scientific">Engystomops pustulosus</name>
    <name type="common">Tungara frog</name>
    <name type="synonym">Physalaemus pustulosus</name>
    <dbReference type="NCBI Taxonomy" id="76066"/>
    <lineage>
        <taxon>Eukaryota</taxon>
        <taxon>Metazoa</taxon>
        <taxon>Chordata</taxon>
        <taxon>Craniata</taxon>
        <taxon>Vertebrata</taxon>
        <taxon>Euteleostomi</taxon>
        <taxon>Amphibia</taxon>
        <taxon>Batrachia</taxon>
        <taxon>Anura</taxon>
        <taxon>Neobatrachia</taxon>
        <taxon>Hyloidea</taxon>
        <taxon>Leptodactylidae</taxon>
        <taxon>Leiuperinae</taxon>
        <taxon>Engystomops</taxon>
    </lineage>
</organism>
<dbReference type="GO" id="GO:0003724">
    <property type="term" value="F:RNA helicase activity"/>
    <property type="evidence" value="ECO:0007669"/>
    <property type="project" value="UniProtKB-EC"/>
</dbReference>
<dbReference type="InterPro" id="IPR007502">
    <property type="entry name" value="Helicase-assoc_dom"/>
</dbReference>
<comment type="similarity">
    <text evidence="2">Belongs to the DEAD box helicase family. DEAH subfamily.</text>
</comment>
<feature type="non-terminal residue" evidence="12">
    <location>
        <position position="250"/>
    </location>
</feature>
<evidence type="ECO:0000256" key="9">
    <source>
        <dbReference type="ARBA" id="ARBA00022884"/>
    </source>
</evidence>
<dbReference type="InterPro" id="IPR001650">
    <property type="entry name" value="Helicase_C-like"/>
</dbReference>
<evidence type="ECO:0000256" key="10">
    <source>
        <dbReference type="ARBA" id="ARBA00047984"/>
    </source>
</evidence>
<dbReference type="FunFam" id="3.40.50.300:FF:000375">
    <property type="entry name" value="Putative ATP-dependent RNA helicase DHX30"/>
    <property type="match status" value="1"/>
</dbReference>
<dbReference type="CDD" id="cd18791">
    <property type="entry name" value="SF2_C_RHA"/>
    <property type="match status" value="1"/>
</dbReference>
<dbReference type="EC" id="3.6.4.13" evidence="3"/>
<dbReference type="EMBL" id="WNYA01049004">
    <property type="protein sequence ID" value="KAG8536176.1"/>
    <property type="molecule type" value="Genomic_DNA"/>
</dbReference>
<evidence type="ECO:0000256" key="3">
    <source>
        <dbReference type="ARBA" id="ARBA00012552"/>
    </source>
</evidence>
<evidence type="ECO:0000313" key="12">
    <source>
        <dbReference type="EMBL" id="KAG8536176.1"/>
    </source>
</evidence>
<dbReference type="InterPro" id="IPR027417">
    <property type="entry name" value="P-loop_NTPase"/>
</dbReference>
<evidence type="ECO:0000256" key="4">
    <source>
        <dbReference type="ARBA" id="ARBA00022490"/>
    </source>
</evidence>
<dbReference type="SMART" id="SM00847">
    <property type="entry name" value="HA2"/>
    <property type="match status" value="1"/>
</dbReference>
<gene>
    <name evidence="12" type="ORF">GDO81_026975</name>
</gene>
<dbReference type="Gene3D" id="3.40.50.300">
    <property type="entry name" value="P-loop containing nucleotide triphosphate hydrolases"/>
    <property type="match status" value="1"/>
</dbReference>
<dbReference type="GO" id="GO:0005524">
    <property type="term" value="F:ATP binding"/>
    <property type="evidence" value="ECO:0007669"/>
    <property type="project" value="UniProtKB-KW"/>
</dbReference>
<dbReference type="SUPFAM" id="SSF52540">
    <property type="entry name" value="P-loop containing nucleoside triphosphate hydrolases"/>
    <property type="match status" value="1"/>
</dbReference>
<evidence type="ECO:0000256" key="1">
    <source>
        <dbReference type="ARBA" id="ARBA00004496"/>
    </source>
</evidence>
<dbReference type="GO" id="GO:0002151">
    <property type="term" value="F:G-quadruplex RNA binding"/>
    <property type="evidence" value="ECO:0007669"/>
    <property type="project" value="TreeGrafter"/>
</dbReference>
<dbReference type="PANTHER" id="PTHR18934:SF257">
    <property type="entry name" value="ATP-DEPENDENT RNA HELICASE DHX30"/>
    <property type="match status" value="1"/>
</dbReference>
<accession>A0AAV6YGL3</accession>
<feature type="non-terminal residue" evidence="12">
    <location>
        <position position="1"/>
    </location>
</feature>
<protein>
    <recommendedName>
        <fullName evidence="3">RNA helicase</fullName>
        <ecNumber evidence="3">3.6.4.13</ecNumber>
    </recommendedName>
</protein>
<comment type="caution">
    <text evidence="12">The sequence shown here is derived from an EMBL/GenBank/DDBJ whole genome shotgun (WGS) entry which is preliminary data.</text>
</comment>
<dbReference type="GO" id="GO:0003678">
    <property type="term" value="F:DNA helicase activity"/>
    <property type="evidence" value="ECO:0007669"/>
    <property type="project" value="TreeGrafter"/>
</dbReference>
<keyword evidence="8" id="KW-0067">ATP-binding</keyword>
<proteinExistence type="inferred from homology"/>
<keyword evidence="4" id="KW-0963">Cytoplasm</keyword>
<evidence type="ECO:0000256" key="5">
    <source>
        <dbReference type="ARBA" id="ARBA00022741"/>
    </source>
</evidence>
<evidence type="ECO:0000256" key="6">
    <source>
        <dbReference type="ARBA" id="ARBA00022801"/>
    </source>
</evidence>
<keyword evidence="13" id="KW-1185">Reference proteome</keyword>
<dbReference type="GO" id="GO:0005737">
    <property type="term" value="C:cytoplasm"/>
    <property type="evidence" value="ECO:0007669"/>
    <property type="project" value="UniProtKB-SubCell"/>
</dbReference>
<comment type="catalytic activity">
    <reaction evidence="10">
        <text>ATP + H2O = ADP + phosphate + H(+)</text>
        <dbReference type="Rhea" id="RHEA:13065"/>
        <dbReference type="ChEBI" id="CHEBI:15377"/>
        <dbReference type="ChEBI" id="CHEBI:15378"/>
        <dbReference type="ChEBI" id="CHEBI:30616"/>
        <dbReference type="ChEBI" id="CHEBI:43474"/>
        <dbReference type="ChEBI" id="CHEBI:456216"/>
        <dbReference type="EC" id="3.6.4.13"/>
    </reaction>
</comment>
<comment type="subcellular location">
    <subcellularLocation>
        <location evidence="1">Cytoplasm</location>
    </subcellularLocation>
</comment>
<dbReference type="AlphaFoldDB" id="A0AAV6YGL3"/>
<keyword evidence="9" id="KW-0694">RNA-binding</keyword>
<evidence type="ECO:0000259" key="11">
    <source>
        <dbReference type="PROSITE" id="PS51194"/>
    </source>
</evidence>
<sequence length="250" mass="27932">VGGILCFLPGWQEIRRVQESLQEQLAHSSGQHLILPVHSNVPLTNQQAIFERPPPGVRKIVLATNIAETSVTIDDIVHVVDTGMHKEQRYDLRTKVSCLETTWVSKSNVTQRRGRAGRCQPGFSYHLFSREQHQAMSSFQVAEILRTPLENLVVQAKIHTPEMTALEFLSQALESPERRAILDAVRFLQEIKVLDENEELTLLGERVASVSTDPSLGKAIVLASIYRCLHPLLVIVACLTKDPFLGGVMN</sequence>
<dbReference type="Gene3D" id="1.20.120.1080">
    <property type="match status" value="1"/>
</dbReference>
<dbReference type="Proteomes" id="UP000824782">
    <property type="component" value="Unassembled WGS sequence"/>
</dbReference>
<feature type="domain" description="Helicase C-terminal" evidence="11">
    <location>
        <begin position="1"/>
        <end position="160"/>
    </location>
</feature>
<evidence type="ECO:0000256" key="2">
    <source>
        <dbReference type="ARBA" id="ARBA00008792"/>
    </source>
</evidence>
<evidence type="ECO:0000256" key="7">
    <source>
        <dbReference type="ARBA" id="ARBA00022806"/>
    </source>
</evidence>